<feature type="domain" description="Kazal-like" evidence="4">
    <location>
        <begin position="14"/>
        <end position="65"/>
    </location>
</feature>
<dbReference type="PANTHER" id="PTHR13866">
    <property type="entry name" value="SPARC OSTEONECTIN"/>
    <property type="match status" value="1"/>
</dbReference>
<dbReference type="Proteomes" id="UP000335636">
    <property type="component" value="Unassembled WGS sequence"/>
</dbReference>
<comment type="caution">
    <text evidence="5">The sequence shown here is derived from an EMBL/GenBank/DDBJ whole genome shotgun (WGS) entry which is preliminary data.</text>
</comment>
<gene>
    <name evidence="5" type="ORF">MONAX_5E000533</name>
</gene>
<dbReference type="InterPro" id="IPR002350">
    <property type="entry name" value="Kazal_dom"/>
</dbReference>
<evidence type="ECO:0000313" key="5">
    <source>
        <dbReference type="EMBL" id="VTJ86055.1"/>
    </source>
</evidence>
<organism evidence="5 6">
    <name type="scientific">Marmota monax</name>
    <name type="common">Woodchuck</name>
    <dbReference type="NCBI Taxonomy" id="9995"/>
    <lineage>
        <taxon>Eukaryota</taxon>
        <taxon>Metazoa</taxon>
        <taxon>Chordata</taxon>
        <taxon>Craniata</taxon>
        <taxon>Vertebrata</taxon>
        <taxon>Euteleostomi</taxon>
        <taxon>Mammalia</taxon>
        <taxon>Eutheria</taxon>
        <taxon>Euarchontoglires</taxon>
        <taxon>Glires</taxon>
        <taxon>Rodentia</taxon>
        <taxon>Sciuromorpha</taxon>
        <taxon>Sciuridae</taxon>
        <taxon>Xerinae</taxon>
        <taxon>Marmotini</taxon>
        <taxon>Marmota</taxon>
    </lineage>
</organism>
<keyword evidence="3" id="KW-0325">Glycoprotein</keyword>
<evidence type="ECO:0000313" key="6">
    <source>
        <dbReference type="Proteomes" id="UP000335636"/>
    </source>
</evidence>
<evidence type="ECO:0000256" key="3">
    <source>
        <dbReference type="ARBA" id="ARBA00023180"/>
    </source>
</evidence>
<dbReference type="InterPro" id="IPR036058">
    <property type="entry name" value="Kazal_dom_sf"/>
</dbReference>
<evidence type="ECO:0000256" key="1">
    <source>
        <dbReference type="ARBA" id="ARBA00022729"/>
    </source>
</evidence>
<proteinExistence type="predicted"/>
<dbReference type="Gene3D" id="3.30.60.30">
    <property type="match status" value="1"/>
</dbReference>
<evidence type="ECO:0000259" key="4">
    <source>
        <dbReference type="PROSITE" id="PS51465"/>
    </source>
</evidence>
<sequence length="125" mass="13152">QKKGNVAHKHWVGPSNLVKCKPCPVAQSAMVCGSDGHTYTSKCKLEFHACSTSKSLTSLCDGPCPCLPEPEPPKHKAEKNGEWGSWGTPCRGYGQSGQAGAVQLVPATRNLSFNRAVGAQAGEMG</sequence>
<name>A0A5E4CWD3_MARMO</name>
<dbReference type="SMART" id="SM00280">
    <property type="entry name" value="KAZAL"/>
    <property type="match status" value="1"/>
</dbReference>
<dbReference type="Pfam" id="PF07648">
    <property type="entry name" value="Kazal_2"/>
    <property type="match status" value="1"/>
</dbReference>
<keyword evidence="2" id="KW-1015">Disulfide bond</keyword>
<evidence type="ECO:0000256" key="2">
    <source>
        <dbReference type="ARBA" id="ARBA00023157"/>
    </source>
</evidence>
<dbReference type="CDD" id="cd00104">
    <property type="entry name" value="KAZAL_FS"/>
    <property type="match status" value="1"/>
</dbReference>
<dbReference type="SUPFAM" id="SSF100895">
    <property type="entry name" value="Kazal-type serine protease inhibitors"/>
    <property type="match status" value="1"/>
</dbReference>
<dbReference type="GO" id="GO:0050840">
    <property type="term" value="F:extracellular matrix binding"/>
    <property type="evidence" value="ECO:0007669"/>
    <property type="project" value="TreeGrafter"/>
</dbReference>
<protein>
    <recommendedName>
        <fullName evidence="4">Kazal-like domain-containing protein</fullName>
    </recommendedName>
</protein>
<keyword evidence="6" id="KW-1185">Reference proteome</keyword>
<dbReference type="PANTHER" id="PTHR13866:SF17">
    <property type="entry name" value="TESTICAN-1"/>
    <property type="match status" value="1"/>
</dbReference>
<dbReference type="GO" id="GO:0005509">
    <property type="term" value="F:calcium ion binding"/>
    <property type="evidence" value="ECO:0007669"/>
    <property type="project" value="TreeGrafter"/>
</dbReference>
<dbReference type="GO" id="GO:0005518">
    <property type="term" value="F:collagen binding"/>
    <property type="evidence" value="ECO:0007669"/>
    <property type="project" value="TreeGrafter"/>
</dbReference>
<dbReference type="AlphaFoldDB" id="A0A5E4CWD3"/>
<dbReference type="EMBL" id="CABDUW010002255">
    <property type="protein sequence ID" value="VTJ86055.1"/>
    <property type="molecule type" value="Genomic_DNA"/>
</dbReference>
<dbReference type="GO" id="GO:0005615">
    <property type="term" value="C:extracellular space"/>
    <property type="evidence" value="ECO:0007669"/>
    <property type="project" value="TreeGrafter"/>
</dbReference>
<accession>A0A5E4CWD3</accession>
<reference evidence="5" key="1">
    <citation type="submission" date="2019-04" db="EMBL/GenBank/DDBJ databases">
        <authorList>
            <person name="Alioto T."/>
            <person name="Alioto T."/>
        </authorList>
    </citation>
    <scope>NUCLEOTIDE SEQUENCE [LARGE SCALE GENOMIC DNA]</scope>
</reference>
<keyword evidence="1" id="KW-0732">Signal</keyword>
<feature type="non-terminal residue" evidence="5">
    <location>
        <position position="1"/>
    </location>
</feature>
<dbReference type="PROSITE" id="PS51465">
    <property type="entry name" value="KAZAL_2"/>
    <property type="match status" value="1"/>
</dbReference>